<dbReference type="SUPFAM" id="SSF103473">
    <property type="entry name" value="MFS general substrate transporter"/>
    <property type="match status" value="1"/>
</dbReference>
<organism evidence="9 10">
    <name type="scientific">Guptibacillus hwajinpoensis</name>
    <dbReference type="NCBI Taxonomy" id="208199"/>
    <lineage>
        <taxon>Bacteria</taxon>
        <taxon>Bacillati</taxon>
        <taxon>Bacillota</taxon>
        <taxon>Bacilli</taxon>
        <taxon>Bacillales</taxon>
        <taxon>Guptibacillaceae</taxon>
        <taxon>Guptibacillus</taxon>
    </lineage>
</organism>
<dbReference type="Proteomes" id="UP000447833">
    <property type="component" value="Unassembled WGS sequence"/>
</dbReference>
<evidence type="ECO:0000256" key="7">
    <source>
        <dbReference type="SAM" id="Phobius"/>
    </source>
</evidence>
<evidence type="ECO:0000256" key="2">
    <source>
        <dbReference type="ARBA" id="ARBA00022448"/>
    </source>
</evidence>
<evidence type="ECO:0000256" key="3">
    <source>
        <dbReference type="ARBA" id="ARBA00022475"/>
    </source>
</evidence>
<protein>
    <submittedName>
        <fullName evidence="9">MFS transporter</fullName>
    </submittedName>
</protein>
<dbReference type="PROSITE" id="PS50850">
    <property type="entry name" value="MFS"/>
    <property type="match status" value="1"/>
</dbReference>
<sequence>MRFRSFRFLWVGQGIANMGDVLYIVALIAVLYQATGSALYLSLLPFTITMARFVSGMFAPLVLNRVSLKGLLVGSQSLKTVLLGWLGLSLWNFTPSVLFILMIAFLIAFLDGWAAPARNAMLPQLVTENELAKANSFVAVVDQSIQFGGWAIGGIMVAATSGFIVIWITFLMYVISTLLMGFIVVKGYQDRQTKIQMMSGWKIIWKHPVLRVVHIMIVIEAIANVVWIAAILYIFVEEVLLKSEAWWGYLNASFFIGLIAGGMAVSKYTRWFEQYMKETLLMTCFSISILTFIFGLTSVPVVALLLTVLSGMVEQIKSIAMVTMIQKKCPNESLPEVFSAQSALISITFGLGSLLYGFLAELVNVSFVFGLSGVLLLGSALYLRKSIHVFNE</sequence>
<dbReference type="GO" id="GO:0005886">
    <property type="term" value="C:plasma membrane"/>
    <property type="evidence" value="ECO:0007669"/>
    <property type="project" value="UniProtKB-SubCell"/>
</dbReference>
<evidence type="ECO:0000256" key="6">
    <source>
        <dbReference type="ARBA" id="ARBA00023136"/>
    </source>
</evidence>
<accession>A0A845F2D1</accession>
<dbReference type="InterPro" id="IPR036259">
    <property type="entry name" value="MFS_trans_sf"/>
</dbReference>
<evidence type="ECO:0000256" key="4">
    <source>
        <dbReference type="ARBA" id="ARBA00022692"/>
    </source>
</evidence>
<name>A0A845F2D1_9BACL</name>
<feature type="transmembrane region" description="Helical" evidence="7">
    <location>
        <begin position="97"/>
        <end position="116"/>
    </location>
</feature>
<keyword evidence="3" id="KW-1003">Cell membrane</keyword>
<feature type="transmembrane region" description="Helical" evidence="7">
    <location>
        <begin position="337"/>
        <end position="359"/>
    </location>
</feature>
<reference evidence="9 10" key="1">
    <citation type="submission" date="2019-11" db="EMBL/GenBank/DDBJ databases">
        <title>Genome sequences of 17 halophilic strains isolated from different environments.</title>
        <authorList>
            <person name="Furrow R.E."/>
        </authorList>
    </citation>
    <scope>NUCLEOTIDE SEQUENCE [LARGE SCALE GENOMIC DNA]</scope>
    <source>
        <strain evidence="9 10">22506_14_FS</strain>
    </source>
</reference>
<dbReference type="Pfam" id="PF07690">
    <property type="entry name" value="MFS_1"/>
    <property type="match status" value="1"/>
</dbReference>
<dbReference type="PANTHER" id="PTHR23513:SF19">
    <property type="entry name" value="MAJOR FACILITATOR SUPERFAMILY (MFS) PROFILE DOMAIN-CONTAINING PROTEIN"/>
    <property type="match status" value="1"/>
</dbReference>
<dbReference type="CDD" id="cd06173">
    <property type="entry name" value="MFS_MefA_like"/>
    <property type="match status" value="1"/>
</dbReference>
<dbReference type="AlphaFoldDB" id="A0A845F2D1"/>
<feature type="transmembrane region" description="Helical" evidence="7">
    <location>
        <begin position="164"/>
        <end position="188"/>
    </location>
</feature>
<keyword evidence="6 7" id="KW-0472">Membrane</keyword>
<feature type="transmembrane region" description="Helical" evidence="7">
    <location>
        <begin position="7"/>
        <end position="32"/>
    </location>
</feature>
<dbReference type="EMBL" id="WMEY01000005">
    <property type="protein sequence ID" value="MYL64836.1"/>
    <property type="molecule type" value="Genomic_DNA"/>
</dbReference>
<gene>
    <name evidence="9" type="ORF">GLW07_15870</name>
</gene>
<feature type="domain" description="Major facilitator superfamily (MFS) profile" evidence="8">
    <location>
        <begin position="209"/>
        <end position="392"/>
    </location>
</feature>
<proteinExistence type="predicted"/>
<keyword evidence="4 7" id="KW-0812">Transmembrane</keyword>
<dbReference type="PANTHER" id="PTHR23513">
    <property type="entry name" value="INTEGRAL MEMBRANE EFFLUX PROTEIN-RELATED"/>
    <property type="match status" value="1"/>
</dbReference>
<comment type="subcellular location">
    <subcellularLocation>
        <location evidence="1">Cell membrane</location>
        <topology evidence="1">Multi-pass membrane protein</topology>
    </subcellularLocation>
</comment>
<comment type="caution">
    <text evidence="9">The sequence shown here is derived from an EMBL/GenBank/DDBJ whole genome shotgun (WGS) entry which is preliminary data.</text>
</comment>
<keyword evidence="2" id="KW-0813">Transport</keyword>
<evidence type="ECO:0000259" key="8">
    <source>
        <dbReference type="PROSITE" id="PS50850"/>
    </source>
</evidence>
<evidence type="ECO:0000256" key="5">
    <source>
        <dbReference type="ARBA" id="ARBA00022989"/>
    </source>
</evidence>
<dbReference type="InterPro" id="IPR011701">
    <property type="entry name" value="MFS"/>
</dbReference>
<evidence type="ECO:0000256" key="1">
    <source>
        <dbReference type="ARBA" id="ARBA00004651"/>
    </source>
</evidence>
<feature type="transmembrane region" description="Helical" evidence="7">
    <location>
        <begin position="365"/>
        <end position="383"/>
    </location>
</feature>
<keyword evidence="5 7" id="KW-1133">Transmembrane helix</keyword>
<feature type="transmembrane region" description="Helical" evidence="7">
    <location>
        <begin position="209"/>
        <end position="234"/>
    </location>
</feature>
<dbReference type="GO" id="GO:0022857">
    <property type="term" value="F:transmembrane transporter activity"/>
    <property type="evidence" value="ECO:0007669"/>
    <property type="project" value="InterPro"/>
</dbReference>
<dbReference type="InterPro" id="IPR020846">
    <property type="entry name" value="MFS_dom"/>
</dbReference>
<evidence type="ECO:0000313" key="10">
    <source>
        <dbReference type="Proteomes" id="UP000447833"/>
    </source>
</evidence>
<dbReference type="Gene3D" id="1.20.1250.20">
    <property type="entry name" value="MFS general substrate transporter like domains"/>
    <property type="match status" value="1"/>
</dbReference>
<evidence type="ECO:0000313" key="9">
    <source>
        <dbReference type="EMBL" id="MYL64836.1"/>
    </source>
</evidence>
<feature type="transmembrane region" description="Helical" evidence="7">
    <location>
        <begin position="246"/>
        <end position="266"/>
    </location>
</feature>